<protein>
    <recommendedName>
        <fullName evidence="3">DZANK-type domain-containing protein</fullName>
    </recommendedName>
</protein>
<dbReference type="RefSeq" id="WP_146896177.1">
    <property type="nucleotide sequence ID" value="NZ_BJYS01000007.1"/>
</dbReference>
<accession>A0A512AV76</accession>
<keyword evidence="2" id="KW-1185">Reference proteome</keyword>
<evidence type="ECO:0008006" key="3">
    <source>
        <dbReference type="Google" id="ProtNLM"/>
    </source>
</evidence>
<dbReference type="Proteomes" id="UP000321532">
    <property type="component" value="Unassembled WGS sequence"/>
</dbReference>
<reference evidence="1 2" key="1">
    <citation type="submission" date="2019-07" db="EMBL/GenBank/DDBJ databases">
        <title>Whole genome shotgun sequence of Adhaeribacter aerolatus NBRC 106133.</title>
        <authorList>
            <person name="Hosoyama A."/>
            <person name="Uohara A."/>
            <person name="Ohji S."/>
            <person name="Ichikawa N."/>
        </authorList>
    </citation>
    <scope>NUCLEOTIDE SEQUENCE [LARGE SCALE GENOMIC DNA]</scope>
    <source>
        <strain evidence="1 2">NBRC 106133</strain>
    </source>
</reference>
<evidence type="ECO:0000313" key="2">
    <source>
        <dbReference type="Proteomes" id="UP000321532"/>
    </source>
</evidence>
<evidence type="ECO:0000313" key="1">
    <source>
        <dbReference type="EMBL" id="GEO03626.1"/>
    </source>
</evidence>
<name>A0A512AV76_9BACT</name>
<gene>
    <name evidence="1" type="ORF">AAE02nite_12900</name>
</gene>
<sequence>MEEIICNSCGATALEKAIFCYQCGNQVRCKDCLEVLVPGAKHCIACGTPVGENQGQQAQKPFNKIKIKENGDERLYEIEFTDDVGKEIKDVMADLLKNKFGRLPGQPVTIRENIMEENISGTLAVNPVALAGKTELNTETVAEEYTASTPGSPTYPHLNDLEVKLDCRENEWLLLYAFYSSGYGNSTFTKEVVWQQYKDKRLTETRFKNLGTNWKSLFKKYICTVRENEFKFTAQGLDKANELLLAATNDSKFSPRSLRKTIAFAQQSANSHRALPASRKTAAHSIVADEFDVYKNELKPSLEEFFARKMPGAGNPNRIVAIAYYITKINHQEYFTEGNIDFAYRILNLHGKPVHLKQVIVNLKNSRIWFQKVIDRGTSGWRLTRQAEIYVEEKLPTYKT</sequence>
<dbReference type="OrthoDB" id="659934at2"/>
<dbReference type="AlphaFoldDB" id="A0A512AV76"/>
<comment type="caution">
    <text evidence="1">The sequence shown here is derived from an EMBL/GenBank/DDBJ whole genome shotgun (WGS) entry which is preliminary data.</text>
</comment>
<proteinExistence type="predicted"/>
<dbReference type="EMBL" id="BJYS01000007">
    <property type="protein sequence ID" value="GEO03626.1"/>
    <property type="molecule type" value="Genomic_DNA"/>
</dbReference>
<organism evidence="1 2">
    <name type="scientific">Adhaeribacter aerolatus</name>
    <dbReference type="NCBI Taxonomy" id="670289"/>
    <lineage>
        <taxon>Bacteria</taxon>
        <taxon>Pseudomonadati</taxon>
        <taxon>Bacteroidota</taxon>
        <taxon>Cytophagia</taxon>
        <taxon>Cytophagales</taxon>
        <taxon>Hymenobacteraceae</taxon>
        <taxon>Adhaeribacter</taxon>
    </lineage>
</organism>